<dbReference type="InterPro" id="IPR002156">
    <property type="entry name" value="RNaseH_domain"/>
</dbReference>
<dbReference type="PANTHER" id="PTHR10642:SF26">
    <property type="entry name" value="RIBONUCLEASE H1"/>
    <property type="match status" value="1"/>
</dbReference>
<evidence type="ECO:0000256" key="6">
    <source>
        <dbReference type="ARBA" id="ARBA00022759"/>
    </source>
</evidence>
<accession>A0A8H5H3R4</accession>
<evidence type="ECO:0000313" key="11">
    <source>
        <dbReference type="Proteomes" id="UP000565441"/>
    </source>
</evidence>
<dbReference type="GO" id="GO:0043137">
    <property type="term" value="P:DNA replication, removal of RNA primer"/>
    <property type="evidence" value="ECO:0007669"/>
    <property type="project" value="TreeGrafter"/>
</dbReference>
<dbReference type="OrthoDB" id="2752996at2759"/>
<protein>
    <recommendedName>
        <fullName evidence="3">ribonuclease H</fullName>
        <ecNumber evidence="3">3.1.26.4</ecNumber>
    </recommendedName>
</protein>
<feature type="domain" description="RNase H type-1" evidence="9">
    <location>
        <begin position="1129"/>
        <end position="1272"/>
    </location>
</feature>
<gene>
    <name evidence="10" type="ORF">D9615_007753</name>
</gene>
<dbReference type="Pfam" id="PF00075">
    <property type="entry name" value="RNase_H"/>
    <property type="match status" value="1"/>
</dbReference>
<feature type="region of interest" description="Disordered" evidence="8">
    <location>
        <begin position="474"/>
        <end position="497"/>
    </location>
</feature>
<comment type="catalytic activity">
    <reaction evidence="1">
        <text>Endonucleolytic cleavage to 5'-phosphomonoester.</text>
        <dbReference type="EC" id="3.1.26.4"/>
    </reaction>
</comment>
<dbReference type="SUPFAM" id="SSF56219">
    <property type="entry name" value="DNase I-like"/>
    <property type="match status" value="1"/>
</dbReference>
<feature type="compositionally biased region" description="Polar residues" evidence="8">
    <location>
        <begin position="66"/>
        <end position="106"/>
    </location>
</feature>
<evidence type="ECO:0000256" key="8">
    <source>
        <dbReference type="SAM" id="MobiDB-lite"/>
    </source>
</evidence>
<dbReference type="SUPFAM" id="SSF53098">
    <property type="entry name" value="Ribonuclease H-like"/>
    <property type="match status" value="1"/>
</dbReference>
<keyword evidence="7" id="KW-0378">Hydrolase</keyword>
<dbReference type="EMBL" id="JAACJP010000030">
    <property type="protein sequence ID" value="KAF5376091.1"/>
    <property type="molecule type" value="Genomic_DNA"/>
</dbReference>
<dbReference type="PANTHER" id="PTHR10642">
    <property type="entry name" value="RIBONUCLEASE H1"/>
    <property type="match status" value="1"/>
</dbReference>
<keyword evidence="5" id="KW-0479">Metal-binding</keyword>
<comment type="caution">
    <text evidence="10">The sequence shown here is derived from an EMBL/GenBank/DDBJ whole genome shotgun (WGS) entry which is preliminary data.</text>
</comment>
<dbReference type="GO" id="GO:0003676">
    <property type="term" value="F:nucleic acid binding"/>
    <property type="evidence" value="ECO:0007669"/>
    <property type="project" value="InterPro"/>
</dbReference>
<dbReference type="GO" id="GO:0046872">
    <property type="term" value="F:metal ion binding"/>
    <property type="evidence" value="ECO:0007669"/>
    <property type="project" value="UniProtKB-KW"/>
</dbReference>
<dbReference type="EC" id="3.1.26.4" evidence="3"/>
<evidence type="ECO:0000256" key="4">
    <source>
        <dbReference type="ARBA" id="ARBA00022722"/>
    </source>
</evidence>
<dbReference type="PROSITE" id="PS50879">
    <property type="entry name" value="RNASE_H_1"/>
    <property type="match status" value="1"/>
</dbReference>
<keyword evidence="4" id="KW-0540">Nuclease</keyword>
<evidence type="ECO:0000256" key="7">
    <source>
        <dbReference type="ARBA" id="ARBA00022801"/>
    </source>
</evidence>
<dbReference type="GO" id="GO:0004523">
    <property type="term" value="F:RNA-DNA hybrid ribonuclease activity"/>
    <property type="evidence" value="ECO:0007669"/>
    <property type="project" value="UniProtKB-EC"/>
</dbReference>
<dbReference type="CDD" id="cd09280">
    <property type="entry name" value="RNase_HI_eukaryote_like"/>
    <property type="match status" value="1"/>
</dbReference>
<organism evidence="10 11">
    <name type="scientific">Tricholomella constricta</name>
    <dbReference type="NCBI Taxonomy" id="117010"/>
    <lineage>
        <taxon>Eukaryota</taxon>
        <taxon>Fungi</taxon>
        <taxon>Dikarya</taxon>
        <taxon>Basidiomycota</taxon>
        <taxon>Agaricomycotina</taxon>
        <taxon>Agaricomycetes</taxon>
        <taxon>Agaricomycetidae</taxon>
        <taxon>Agaricales</taxon>
        <taxon>Tricholomatineae</taxon>
        <taxon>Lyophyllaceae</taxon>
        <taxon>Tricholomella</taxon>
    </lineage>
</organism>
<evidence type="ECO:0000313" key="10">
    <source>
        <dbReference type="EMBL" id="KAF5376091.1"/>
    </source>
</evidence>
<keyword evidence="6" id="KW-0255">Endonuclease</keyword>
<feature type="region of interest" description="Disordered" evidence="8">
    <location>
        <begin position="1"/>
        <end position="122"/>
    </location>
</feature>
<dbReference type="Gene3D" id="3.30.420.10">
    <property type="entry name" value="Ribonuclease H-like superfamily/Ribonuclease H"/>
    <property type="match status" value="1"/>
</dbReference>
<dbReference type="InterPro" id="IPR036691">
    <property type="entry name" value="Endo/exonu/phosph_ase_sf"/>
</dbReference>
<reference evidence="10 11" key="1">
    <citation type="journal article" date="2020" name="ISME J.">
        <title>Uncovering the hidden diversity of litter-decomposition mechanisms in mushroom-forming fungi.</title>
        <authorList>
            <person name="Floudas D."/>
            <person name="Bentzer J."/>
            <person name="Ahren D."/>
            <person name="Johansson T."/>
            <person name="Persson P."/>
            <person name="Tunlid A."/>
        </authorList>
    </citation>
    <scope>NUCLEOTIDE SEQUENCE [LARGE SCALE GENOMIC DNA]</scope>
    <source>
        <strain evidence="10 11">CBS 661.87</strain>
    </source>
</reference>
<evidence type="ECO:0000256" key="3">
    <source>
        <dbReference type="ARBA" id="ARBA00012180"/>
    </source>
</evidence>
<sequence>MSKQNSNSTDSSAMDNGQTVQNLREPESVRTSSGLSGQECRPTALDTVSVLDPSASLDGGRDAQSAHGSNQANRAGSPPEQSANILQSAGGPQSANPEPDYQTDSNLAGPRANPNRHARRAAARACKAKSKAAIRVAALNIRGYIHTLSRQPKWHHVNQLLHDKRVGILAVVEAHLTEERKDKLESLFSKRMKIFHSADPDSPRAKNGVAVVLNRGLVNVSDTVATEIVPGKALLVQTNWHRGEKISVLAVYAPNVTDSRAGSEENVAFWSQILQHFREHPGTKVDLMIGDFNMVENALDRLPMSEDHFTAIQALGELREFLRLKDGWRETYPDSKSYTFLADGNRKAQSRLDRIYTTDKIFETAREWKIEPTGIPGTDHDMVSVQVAHEDSPLVGKGRWSLPSHILKEKVFKNHVNQSGLDAQKKIDDLQGSRSETNNAQLIFLEWKKDAMSVARTREKIIVPRFKRQIGDLQRKLDKSNNDPHMNEEERKTTSAELKEKLRSLERKRHLDICVKSATKNRMEGETICRYWTQSNKEAKPRDMIYALKKEQAADAPADAPTLYEKHSQKMADLAGEYHSKLQDECPQVEPALRQQKIDEVLGKITSHTSDNQKEILASTVSRQEVEDALKGSKSNTAAGLDGVTYEFFKALNDRYKEGSRLKRPTFDIVLLLKEVYADIQRFGIAPTSNEENLIATLFADDTTTFLSANDDLDTLQKILDDWCIASKAKFNTKKTEVIPIGTPAFRAEVVDSRKTGDDRSPIPDYIHIAKEKEAVRILGAWFGNCLSGEEPWPALLDKVDRCLAQWEKSRPSIEGRRLIVQMVVGGMTQYLTQVQGMPDKIEKELTKKIRDFIWAEKRSPINAETLFAPIELGGRGLLDLWARNEAIAVMWLKSYLNLGPDRPLWALVADTLLARDTPASEGNVDPKVRQNIFLQSWTSSKHKKVCPDLLELQEIGKKYGVRAEGIVFPKNILRERVIWYHSEADPKIRRLNSSKASACLKDNHGLMTVGNAEVIAEMLLDPHHQAHNECECTGCIHMDEILGCKYPHACATRARDLLNTLPPKWDPRVVPDNLVENRTPDDEHDEDPDWIPFQRCLPTVDSLADVFRVFTEGDTTGALPVLEPPVDSENTTTIATDGSCFNNGDDNAYAGAGIFYSENHPRNMSLRVPETFVQSNQTAELFALKAAVETADDDTALNLELDSKYVIDQVTKNLTKNEDSGYIGSSNPELIKVTVARLRTRKTKTNVKWVKGHAGHARNEGADKLADEGTRAIAQPPNDLIDPTLRITGAKLSKVTQSLAQKAIQAKKRRSKWSERERTKRNLEHTKDCQEDMFNTRPTSGKIWKAVRNKDFSRKTQYFLWMTMHDGYMTGSHWLRPNLRQDLQERATCKHDGQLETMDHILTKCESPGQKEIWDLTEKLWEKKNKGSWYCPVLGTILGAPLAKFQNGRGKKKPGDDRLYRIIMVESAYLIWRLRCERVIQNDNSPFLAREIHLRWSHMMNERLALDVRMSSEKKGVPKNRVKQTWNSVLQNESELPDDWLGVPGVLVGMDPIAELEEEVSFEVQEEVDDLWR</sequence>
<dbReference type="Gene3D" id="3.60.10.10">
    <property type="entry name" value="Endonuclease/exonuclease/phosphatase"/>
    <property type="match status" value="1"/>
</dbReference>
<feature type="compositionally biased region" description="Polar residues" evidence="8">
    <location>
        <begin position="1"/>
        <end position="22"/>
    </location>
</feature>
<evidence type="ECO:0000256" key="5">
    <source>
        <dbReference type="ARBA" id="ARBA00022723"/>
    </source>
</evidence>
<dbReference type="InterPro" id="IPR012337">
    <property type="entry name" value="RNaseH-like_sf"/>
</dbReference>
<proteinExistence type="inferred from homology"/>
<evidence type="ECO:0000259" key="9">
    <source>
        <dbReference type="PROSITE" id="PS50879"/>
    </source>
</evidence>
<dbReference type="Proteomes" id="UP000565441">
    <property type="component" value="Unassembled WGS sequence"/>
</dbReference>
<evidence type="ECO:0000256" key="2">
    <source>
        <dbReference type="ARBA" id="ARBA00005300"/>
    </source>
</evidence>
<dbReference type="InterPro" id="IPR050092">
    <property type="entry name" value="RNase_H"/>
</dbReference>
<name>A0A8H5H3R4_9AGAR</name>
<evidence type="ECO:0000256" key="1">
    <source>
        <dbReference type="ARBA" id="ARBA00000077"/>
    </source>
</evidence>
<keyword evidence="11" id="KW-1185">Reference proteome</keyword>
<comment type="similarity">
    <text evidence="2">Belongs to the RNase H family.</text>
</comment>
<dbReference type="InterPro" id="IPR036397">
    <property type="entry name" value="RNaseH_sf"/>
</dbReference>